<dbReference type="Proteomes" id="UP000008467">
    <property type="component" value="Chromosome"/>
</dbReference>
<accession>F2JQS6</accession>
<proteinExistence type="predicted"/>
<dbReference type="KEGG" id="cle:Clole_0939"/>
<organism evidence="1 2">
    <name type="scientific">Cellulosilyticum lentocellum (strain ATCC 49066 / DSM 5427 / NCIMB 11756 / RHM5)</name>
    <name type="common">Clostridium lentocellum</name>
    <dbReference type="NCBI Taxonomy" id="642492"/>
    <lineage>
        <taxon>Bacteria</taxon>
        <taxon>Bacillati</taxon>
        <taxon>Bacillota</taxon>
        <taxon>Clostridia</taxon>
        <taxon>Lachnospirales</taxon>
        <taxon>Cellulosilyticaceae</taxon>
        <taxon>Cellulosilyticum</taxon>
    </lineage>
</organism>
<name>F2JQS6_CELLD</name>
<protein>
    <submittedName>
        <fullName evidence="1">Uncharacterized protein</fullName>
    </submittedName>
</protein>
<keyword evidence="2" id="KW-1185">Reference proteome</keyword>
<evidence type="ECO:0000313" key="1">
    <source>
        <dbReference type="EMBL" id="ADZ82671.1"/>
    </source>
</evidence>
<dbReference type="AlphaFoldDB" id="F2JQS6"/>
<sequence length="37" mass="4341">MFVANMVNVDICKATGLTYNQVMDYRIRYEKRCHGEA</sequence>
<evidence type="ECO:0000313" key="2">
    <source>
        <dbReference type="Proteomes" id="UP000008467"/>
    </source>
</evidence>
<dbReference type="HOGENOM" id="CLU_3341880_0_0_9"/>
<dbReference type="EMBL" id="CP002582">
    <property type="protein sequence ID" value="ADZ82671.1"/>
    <property type="molecule type" value="Genomic_DNA"/>
</dbReference>
<reference evidence="1 2" key="1">
    <citation type="journal article" date="2011" name="J. Bacteriol.">
        <title>Complete genome sequence of the cellulose-degrading bacterium Cellulosilyticum lentocellum.</title>
        <authorList>
            <consortium name="US DOE Joint Genome Institute"/>
            <person name="Miller D.A."/>
            <person name="Suen G."/>
            <person name="Bruce D."/>
            <person name="Copeland A."/>
            <person name="Cheng J.F."/>
            <person name="Detter C."/>
            <person name="Goodwin L.A."/>
            <person name="Han C.S."/>
            <person name="Hauser L.J."/>
            <person name="Land M.L."/>
            <person name="Lapidus A."/>
            <person name="Lucas S."/>
            <person name="Meincke L."/>
            <person name="Pitluck S."/>
            <person name="Tapia R."/>
            <person name="Teshima H."/>
            <person name="Woyke T."/>
            <person name="Fox B.G."/>
            <person name="Angert E.R."/>
            <person name="Currie C.R."/>
        </authorList>
    </citation>
    <scope>NUCLEOTIDE SEQUENCE [LARGE SCALE GENOMIC DNA]</scope>
    <source>
        <strain evidence="2">ATCC 49066 / DSM 5427 / NCIMB 11756 / RHM5</strain>
    </source>
</reference>
<gene>
    <name evidence="1" type="ordered locus">Clole_0939</name>
</gene>